<gene>
    <name evidence="6" type="ORF">BU24DRAFT_449739</name>
</gene>
<keyword evidence="7" id="KW-1185">Reference proteome</keyword>
<keyword evidence="3" id="KW-0274">FAD</keyword>
<keyword evidence="5" id="KW-0560">Oxidoreductase</keyword>
<evidence type="ECO:0000256" key="4">
    <source>
        <dbReference type="ARBA" id="ARBA00022857"/>
    </source>
</evidence>
<dbReference type="EMBL" id="ML978068">
    <property type="protein sequence ID" value="KAF2018251.1"/>
    <property type="molecule type" value="Genomic_DNA"/>
</dbReference>
<dbReference type="PIRSF" id="PIRSF000332">
    <property type="entry name" value="FMO"/>
    <property type="match status" value="1"/>
</dbReference>
<dbReference type="InterPro" id="IPR050346">
    <property type="entry name" value="FMO-like"/>
</dbReference>
<dbReference type="InterPro" id="IPR000960">
    <property type="entry name" value="Flavin_mOase"/>
</dbReference>
<evidence type="ECO:0000256" key="2">
    <source>
        <dbReference type="ARBA" id="ARBA00022630"/>
    </source>
</evidence>
<dbReference type="AlphaFoldDB" id="A0A6A5XZW1"/>
<dbReference type="GO" id="GO:0004499">
    <property type="term" value="F:N,N-dimethylaniline monooxygenase activity"/>
    <property type="evidence" value="ECO:0007669"/>
    <property type="project" value="InterPro"/>
</dbReference>
<proteinExistence type="inferred from homology"/>
<protein>
    <submittedName>
        <fullName evidence="6">FAD/NAD(P)-binding domain-containing protein</fullName>
    </submittedName>
</protein>
<keyword evidence="2" id="KW-0285">Flavoprotein</keyword>
<dbReference type="PANTHER" id="PTHR23023">
    <property type="entry name" value="DIMETHYLANILINE MONOOXYGENASE"/>
    <property type="match status" value="1"/>
</dbReference>
<dbReference type="Gene3D" id="3.50.50.60">
    <property type="entry name" value="FAD/NAD(P)-binding domain"/>
    <property type="match status" value="4"/>
</dbReference>
<dbReference type="RefSeq" id="XP_033386590.1">
    <property type="nucleotide sequence ID" value="XM_033530972.1"/>
</dbReference>
<evidence type="ECO:0000256" key="3">
    <source>
        <dbReference type="ARBA" id="ARBA00022827"/>
    </source>
</evidence>
<accession>A0A6A5XZW1</accession>
<dbReference type="SUPFAM" id="SSF51905">
    <property type="entry name" value="FAD/NAD(P)-binding domain"/>
    <property type="match status" value="3"/>
</dbReference>
<dbReference type="Proteomes" id="UP000799778">
    <property type="component" value="Unassembled WGS sequence"/>
</dbReference>
<evidence type="ECO:0000313" key="7">
    <source>
        <dbReference type="Proteomes" id="UP000799778"/>
    </source>
</evidence>
<dbReference type="PRINTS" id="PR00370">
    <property type="entry name" value="FMOXYGENASE"/>
</dbReference>
<dbReference type="InterPro" id="IPR020946">
    <property type="entry name" value="Flavin_mOase-like"/>
</dbReference>
<dbReference type="GO" id="GO:0050660">
    <property type="term" value="F:flavin adenine dinucleotide binding"/>
    <property type="evidence" value="ECO:0007669"/>
    <property type="project" value="InterPro"/>
</dbReference>
<dbReference type="GO" id="GO:0050661">
    <property type="term" value="F:NADP binding"/>
    <property type="evidence" value="ECO:0007669"/>
    <property type="project" value="InterPro"/>
</dbReference>
<dbReference type="OrthoDB" id="66881at2759"/>
<dbReference type="GeneID" id="54288369"/>
<evidence type="ECO:0000256" key="5">
    <source>
        <dbReference type="ARBA" id="ARBA00023002"/>
    </source>
</evidence>
<name>A0A6A5XZW1_9PLEO</name>
<organism evidence="6 7">
    <name type="scientific">Aaosphaeria arxii CBS 175.79</name>
    <dbReference type="NCBI Taxonomy" id="1450172"/>
    <lineage>
        <taxon>Eukaryota</taxon>
        <taxon>Fungi</taxon>
        <taxon>Dikarya</taxon>
        <taxon>Ascomycota</taxon>
        <taxon>Pezizomycotina</taxon>
        <taxon>Dothideomycetes</taxon>
        <taxon>Pleosporomycetidae</taxon>
        <taxon>Pleosporales</taxon>
        <taxon>Pleosporales incertae sedis</taxon>
        <taxon>Aaosphaeria</taxon>
    </lineage>
</organism>
<comment type="similarity">
    <text evidence="1">Belongs to the FMO family.</text>
</comment>
<dbReference type="InterPro" id="IPR036188">
    <property type="entry name" value="FAD/NAD-bd_sf"/>
</dbReference>
<reference evidence="6" key="1">
    <citation type="journal article" date="2020" name="Stud. Mycol.">
        <title>101 Dothideomycetes genomes: a test case for predicting lifestyles and emergence of pathogens.</title>
        <authorList>
            <person name="Haridas S."/>
            <person name="Albert R."/>
            <person name="Binder M."/>
            <person name="Bloem J."/>
            <person name="Labutti K."/>
            <person name="Salamov A."/>
            <person name="Andreopoulos B."/>
            <person name="Baker S."/>
            <person name="Barry K."/>
            <person name="Bills G."/>
            <person name="Bluhm B."/>
            <person name="Cannon C."/>
            <person name="Castanera R."/>
            <person name="Culley D."/>
            <person name="Daum C."/>
            <person name="Ezra D."/>
            <person name="Gonzalez J."/>
            <person name="Henrissat B."/>
            <person name="Kuo A."/>
            <person name="Liang C."/>
            <person name="Lipzen A."/>
            <person name="Lutzoni F."/>
            <person name="Magnuson J."/>
            <person name="Mondo S."/>
            <person name="Nolan M."/>
            <person name="Ohm R."/>
            <person name="Pangilinan J."/>
            <person name="Park H.-J."/>
            <person name="Ramirez L."/>
            <person name="Alfaro M."/>
            <person name="Sun H."/>
            <person name="Tritt A."/>
            <person name="Yoshinaga Y."/>
            <person name="Zwiers L.-H."/>
            <person name="Turgeon B."/>
            <person name="Goodwin S."/>
            <person name="Spatafora J."/>
            <person name="Crous P."/>
            <person name="Grigoriev I."/>
        </authorList>
    </citation>
    <scope>NUCLEOTIDE SEQUENCE</scope>
    <source>
        <strain evidence="6">CBS 175.79</strain>
    </source>
</reference>
<evidence type="ECO:0000313" key="6">
    <source>
        <dbReference type="EMBL" id="KAF2018251.1"/>
    </source>
</evidence>
<sequence>MAERRTVAVIGAGALGLVTIKNLLEEGFDVTGFERNAYVGGLWQYTEDDKTSVLQSTIVNVSKERGCFTDLPFQEGVRTHPTAAEVQQYLLQYVKHFNLASRIQLNTSIKNVTYSDEHQKWAVHIEGSDPIFFDKVVMATGINTVASIPNVKNIDLFEGRCIHSRFFKRPEEFEGRKVLVVGFGNTAADTATQLVGNASKIYLSHRHGGVILPRKQNNQSIDHGLNYRKQTISDTLWYYAPGVAEYIFNTFLAKMQNKSFTIRPEWGLSPAPSMKQSIPIISDVLVDGFEKGDIESVAGLEKVTGPNQVELSDGTKLDVDTIIYCTGYKIDYSLLEPKYDPTTRTTQKWSEAHGSNGKPLPRLYRNVFSLEKPESLAFMGTVAFPSPAFQTYDIASMALAQIWKGNSNLPGRHEMIDDVDAHHEWVCGMAKDGSVYPGIVKGGEWMRWANDAAGTGINENLGYRWKGWVFWLRNRSLCQMIMGGIYSPHVFRLFEGKRKRWEGARKAIEKVNRDNGLYGLVKDKNN</sequence>
<evidence type="ECO:0000256" key="1">
    <source>
        <dbReference type="ARBA" id="ARBA00009183"/>
    </source>
</evidence>
<dbReference type="Pfam" id="PF00743">
    <property type="entry name" value="FMO-like"/>
    <property type="match status" value="1"/>
</dbReference>
<keyword evidence="4" id="KW-0521">NADP</keyword>